<dbReference type="Proteomes" id="UP000188354">
    <property type="component" value="Chromosome LG03"/>
</dbReference>
<keyword evidence="2" id="KW-1185">Reference proteome</keyword>
<dbReference type="EMBL" id="CM007363">
    <property type="protein sequence ID" value="OIW15517.1"/>
    <property type="molecule type" value="Genomic_DNA"/>
</dbReference>
<sequence>MNRVCMAAIVAVAQGHIDPGHKLKTAFNPIHQNMTRLFSVRGLLDPRPNLAGAANGNSSGVENIQRQVMYMNCWVVAETVGWVEDGGGWETLESQLWLMRLPLLPPFRYATIM</sequence>
<protein>
    <submittedName>
        <fullName evidence="1">Uncharacterized protein</fullName>
    </submittedName>
</protein>
<dbReference type="Gramene" id="OIW15517">
    <property type="protein sequence ID" value="OIW15517"/>
    <property type="gene ID" value="TanjilG_27368"/>
</dbReference>
<dbReference type="AlphaFoldDB" id="A0A1J7IML7"/>
<organism evidence="1 2">
    <name type="scientific">Lupinus angustifolius</name>
    <name type="common">Narrow-leaved blue lupine</name>
    <dbReference type="NCBI Taxonomy" id="3871"/>
    <lineage>
        <taxon>Eukaryota</taxon>
        <taxon>Viridiplantae</taxon>
        <taxon>Streptophyta</taxon>
        <taxon>Embryophyta</taxon>
        <taxon>Tracheophyta</taxon>
        <taxon>Spermatophyta</taxon>
        <taxon>Magnoliopsida</taxon>
        <taxon>eudicotyledons</taxon>
        <taxon>Gunneridae</taxon>
        <taxon>Pentapetalae</taxon>
        <taxon>rosids</taxon>
        <taxon>fabids</taxon>
        <taxon>Fabales</taxon>
        <taxon>Fabaceae</taxon>
        <taxon>Papilionoideae</taxon>
        <taxon>50 kb inversion clade</taxon>
        <taxon>genistoids sensu lato</taxon>
        <taxon>core genistoids</taxon>
        <taxon>Genisteae</taxon>
        <taxon>Lupinus</taxon>
    </lineage>
</organism>
<gene>
    <name evidence="1" type="ORF">TanjilG_27368</name>
</gene>
<evidence type="ECO:0000313" key="2">
    <source>
        <dbReference type="Proteomes" id="UP000188354"/>
    </source>
</evidence>
<accession>A0A1J7IML7</accession>
<name>A0A1J7IML7_LUPAN</name>
<evidence type="ECO:0000313" key="1">
    <source>
        <dbReference type="EMBL" id="OIW15517.1"/>
    </source>
</evidence>
<proteinExistence type="predicted"/>
<reference evidence="1 2" key="1">
    <citation type="journal article" date="2017" name="Plant Biotechnol. J.">
        <title>A comprehensive draft genome sequence for lupin (Lupinus angustifolius), an emerging health food: insights into plant-microbe interactions and legume evolution.</title>
        <authorList>
            <person name="Hane J.K."/>
            <person name="Ming Y."/>
            <person name="Kamphuis L.G."/>
            <person name="Nelson M.N."/>
            <person name="Garg G."/>
            <person name="Atkins C.A."/>
            <person name="Bayer P.E."/>
            <person name="Bravo A."/>
            <person name="Bringans S."/>
            <person name="Cannon S."/>
            <person name="Edwards D."/>
            <person name="Foley R."/>
            <person name="Gao L.L."/>
            <person name="Harrison M.J."/>
            <person name="Huang W."/>
            <person name="Hurgobin B."/>
            <person name="Li S."/>
            <person name="Liu C.W."/>
            <person name="McGrath A."/>
            <person name="Morahan G."/>
            <person name="Murray J."/>
            <person name="Weller J."/>
            <person name="Jian J."/>
            <person name="Singh K.B."/>
        </authorList>
    </citation>
    <scope>NUCLEOTIDE SEQUENCE [LARGE SCALE GENOMIC DNA]</scope>
    <source>
        <strain evidence="2">cv. Tanjil</strain>
        <tissue evidence="1">Whole plant</tissue>
    </source>
</reference>